<reference evidence="11 12" key="1">
    <citation type="journal article" date="2011" name="J. Gen. Appl. Microbiol.">
        <title>Draft genome sequencing of the enigmatic yeast Saitoella complicata.</title>
        <authorList>
            <person name="Nishida H."/>
            <person name="Hamamoto M."/>
            <person name="Sugiyama J."/>
        </authorList>
    </citation>
    <scope>NUCLEOTIDE SEQUENCE [LARGE SCALE GENOMIC DNA]</scope>
    <source>
        <strain evidence="11 12">NRRL Y-17804</strain>
    </source>
</reference>
<dbReference type="CDD" id="cd05474">
    <property type="entry name" value="SAP_like"/>
    <property type="match status" value="1"/>
</dbReference>
<organism evidence="11 12">
    <name type="scientific">Saitoella complicata (strain BCRC 22490 / CBS 7301 / JCM 7358 / NBRC 10748 / NRRL Y-17804)</name>
    <dbReference type="NCBI Taxonomy" id="698492"/>
    <lineage>
        <taxon>Eukaryota</taxon>
        <taxon>Fungi</taxon>
        <taxon>Dikarya</taxon>
        <taxon>Ascomycota</taxon>
        <taxon>Taphrinomycotina</taxon>
        <taxon>Taphrinomycotina incertae sedis</taxon>
        <taxon>Saitoella</taxon>
    </lineage>
</organism>
<dbReference type="InterPro" id="IPR001969">
    <property type="entry name" value="Aspartic_peptidase_AS"/>
</dbReference>
<evidence type="ECO:0000256" key="2">
    <source>
        <dbReference type="ARBA" id="ARBA00022670"/>
    </source>
</evidence>
<keyword evidence="4 8" id="KW-0064">Aspartyl protease</keyword>
<dbReference type="AlphaFoldDB" id="A0A0E9NPE1"/>
<evidence type="ECO:0000259" key="10">
    <source>
        <dbReference type="PROSITE" id="PS51767"/>
    </source>
</evidence>
<dbReference type="InterPro" id="IPR001461">
    <property type="entry name" value="Aspartic_peptidase_A1"/>
</dbReference>
<reference evidence="11 12" key="3">
    <citation type="journal article" date="2015" name="Genome Announc.">
        <title>Draft Genome Sequence of the Archiascomycetous Yeast Saitoella complicata.</title>
        <authorList>
            <person name="Yamauchi K."/>
            <person name="Kondo S."/>
            <person name="Hamamoto M."/>
            <person name="Takahashi Y."/>
            <person name="Ogura Y."/>
            <person name="Hayashi T."/>
            <person name="Nishida H."/>
        </authorList>
    </citation>
    <scope>NUCLEOTIDE SEQUENCE [LARGE SCALE GENOMIC DNA]</scope>
    <source>
        <strain evidence="11 12">NRRL Y-17804</strain>
    </source>
</reference>
<dbReference type="SUPFAM" id="SSF50630">
    <property type="entry name" value="Acid proteases"/>
    <property type="match status" value="1"/>
</dbReference>
<evidence type="ECO:0000256" key="1">
    <source>
        <dbReference type="ARBA" id="ARBA00007447"/>
    </source>
</evidence>
<keyword evidence="2 8" id="KW-0645">Protease</keyword>
<proteinExistence type="inferred from homology"/>
<evidence type="ECO:0000256" key="8">
    <source>
        <dbReference type="RuleBase" id="RU000454"/>
    </source>
</evidence>
<dbReference type="EMBL" id="BACD03000052">
    <property type="protein sequence ID" value="GAO51747.1"/>
    <property type="molecule type" value="Genomic_DNA"/>
</dbReference>
<dbReference type="InterPro" id="IPR033121">
    <property type="entry name" value="PEPTIDASE_A1"/>
</dbReference>
<dbReference type="Gene3D" id="2.40.70.10">
    <property type="entry name" value="Acid Proteases"/>
    <property type="match status" value="2"/>
</dbReference>
<dbReference type="PROSITE" id="PS51767">
    <property type="entry name" value="PEPTIDASE_A1"/>
    <property type="match status" value="1"/>
</dbReference>
<evidence type="ECO:0000313" key="12">
    <source>
        <dbReference type="Proteomes" id="UP000033140"/>
    </source>
</evidence>
<keyword evidence="7" id="KW-1015">Disulfide bond</keyword>
<dbReference type="GO" id="GO:0004190">
    <property type="term" value="F:aspartic-type endopeptidase activity"/>
    <property type="evidence" value="ECO:0007669"/>
    <property type="project" value="UniProtKB-KW"/>
</dbReference>
<sequence length="484" mass="50829">MKATLTASVFLVASYVAAKNVAPRASPKLDILPTAPFCRPDRASTEEGTLALPFRRNISNTRNSRISRRAKRAALINLDNAWETQGFCFVNVSIGTPPQSVQIVLDTGSSDLWVQSASSAYCKEATASCSTSGAYDNSSSSTYVYRDSGFNVAYVGGESVEGDYATETVSIGNATVSNQTFGLATGTVSSTYGVLGMGFAAQESVVINEGNGSAYPTLLDNLVSQGVLSSRSFSVYHDEDADTGELILGGIDSTKFEGELALLPGLSPNSTFTVQLDSVSIDVPGAASLEVLTSNASGLAVSIDSGTTVSLLPTKTVQSIASSINASYNSNIGLYAFQTDDCSAVLAANTTMTYSFGWDAVNITVPLAKALLPFTDSIAGKVVCALPIIAVPEGKGFFALGDPFLQFAYAFFDLERNEVGLAQAKTSSVMDLVDTSSMSGYSSAASKATTASESTSTPVVRRALLTKQGDVFLDYPMTVTYKWY</sequence>
<feature type="disulfide bond" evidence="7">
    <location>
        <begin position="342"/>
        <end position="384"/>
    </location>
</feature>
<reference evidence="11 12" key="2">
    <citation type="journal article" date="2014" name="J. Gen. Appl. Microbiol.">
        <title>The early diverging ascomycetous budding yeast Saitoella complicata has three histone deacetylases belonging to the Clr6, Hos2, and Rpd3 lineages.</title>
        <authorList>
            <person name="Nishida H."/>
            <person name="Matsumoto T."/>
            <person name="Kondo S."/>
            <person name="Hamamoto M."/>
            <person name="Yoshikawa H."/>
        </authorList>
    </citation>
    <scope>NUCLEOTIDE SEQUENCE [LARGE SCALE GENOMIC DNA]</scope>
    <source>
        <strain evidence="11 12">NRRL Y-17804</strain>
    </source>
</reference>
<protein>
    <recommendedName>
        <fullName evidence="10">Peptidase A1 domain-containing protein</fullName>
    </recommendedName>
</protein>
<accession>A0A0E9NPE1</accession>
<evidence type="ECO:0000313" key="11">
    <source>
        <dbReference type="EMBL" id="GAO51747.1"/>
    </source>
</evidence>
<keyword evidence="12" id="KW-1185">Reference proteome</keyword>
<dbReference type="InterPro" id="IPR021109">
    <property type="entry name" value="Peptidase_aspartic_dom_sf"/>
</dbReference>
<dbReference type="GO" id="GO:0006508">
    <property type="term" value="P:proteolysis"/>
    <property type="evidence" value="ECO:0007669"/>
    <property type="project" value="UniProtKB-KW"/>
</dbReference>
<gene>
    <name evidence="11" type="ORF">G7K_5840-t1</name>
</gene>
<feature type="active site" evidence="6">
    <location>
        <position position="304"/>
    </location>
</feature>
<keyword evidence="3 9" id="KW-0732">Signal</keyword>
<evidence type="ECO:0000256" key="7">
    <source>
        <dbReference type="PIRSR" id="PIRSR601461-2"/>
    </source>
</evidence>
<dbReference type="Proteomes" id="UP000033140">
    <property type="component" value="Unassembled WGS sequence"/>
</dbReference>
<evidence type="ECO:0000256" key="6">
    <source>
        <dbReference type="PIRSR" id="PIRSR601461-1"/>
    </source>
</evidence>
<dbReference type="Pfam" id="PF00026">
    <property type="entry name" value="Asp"/>
    <property type="match status" value="1"/>
</dbReference>
<dbReference type="RefSeq" id="XP_019022997.1">
    <property type="nucleotide sequence ID" value="XM_019166929.1"/>
</dbReference>
<feature type="active site" evidence="6">
    <location>
        <position position="106"/>
    </location>
</feature>
<keyword evidence="5 8" id="KW-0378">Hydrolase</keyword>
<dbReference type="OMA" id="CNVTLGT"/>
<dbReference type="PANTHER" id="PTHR47966">
    <property type="entry name" value="BETA-SITE APP-CLEAVING ENZYME, ISOFORM A-RELATED"/>
    <property type="match status" value="1"/>
</dbReference>
<name>A0A0E9NPE1_SAICN</name>
<dbReference type="PROSITE" id="PS00141">
    <property type="entry name" value="ASP_PROTEASE"/>
    <property type="match status" value="1"/>
</dbReference>
<evidence type="ECO:0000256" key="4">
    <source>
        <dbReference type="ARBA" id="ARBA00022750"/>
    </source>
</evidence>
<comment type="similarity">
    <text evidence="1 8">Belongs to the peptidase A1 family.</text>
</comment>
<dbReference type="PRINTS" id="PR00792">
    <property type="entry name" value="PEPSIN"/>
</dbReference>
<dbReference type="STRING" id="698492.A0A0E9NPE1"/>
<feature type="domain" description="Peptidase A1" evidence="10">
    <location>
        <begin position="88"/>
        <end position="422"/>
    </location>
</feature>
<evidence type="ECO:0000256" key="9">
    <source>
        <dbReference type="SAM" id="SignalP"/>
    </source>
</evidence>
<dbReference type="PANTHER" id="PTHR47966:SF65">
    <property type="entry name" value="ASPARTIC-TYPE ENDOPEPTIDASE"/>
    <property type="match status" value="1"/>
</dbReference>
<evidence type="ECO:0000256" key="5">
    <source>
        <dbReference type="ARBA" id="ARBA00022801"/>
    </source>
</evidence>
<dbReference type="OrthoDB" id="771136at2759"/>
<evidence type="ECO:0000256" key="3">
    <source>
        <dbReference type="ARBA" id="ARBA00022729"/>
    </source>
</evidence>
<dbReference type="InterPro" id="IPR033876">
    <property type="entry name" value="SAP-like"/>
</dbReference>
<feature type="chain" id="PRO_5002430531" description="Peptidase A1 domain-containing protein" evidence="9">
    <location>
        <begin position="19"/>
        <end position="484"/>
    </location>
</feature>
<feature type="signal peptide" evidence="9">
    <location>
        <begin position="1"/>
        <end position="18"/>
    </location>
</feature>
<comment type="caution">
    <text evidence="11">The sequence shown here is derived from an EMBL/GenBank/DDBJ whole genome shotgun (WGS) entry which is preliminary data.</text>
</comment>